<dbReference type="Proteomes" id="UP000030686">
    <property type="component" value="Unassembled WGS sequence"/>
</dbReference>
<sequence>MTVTMGKMRDNSFHYFMRLPLELRRIIWMHCLPYRIAEEDIPECLFNGCESNQACDTRKTMKQNAQQPTITFVNSESWLVALEQGQILKSVEINTLESIWVQPHRDVLHLNWIRLYYTIWGVDHDAPGRADEFLLHAKDLGMRPSVMAELIHPFNLKAVLDGGDGSDPPGDLSPFHIGVSVMPVLPYHCIEGDDMREMVDVLPWAKGQRSMLDIAMAGVSLHITREAALRSGLFGLLGDAPVQMIDVDDRARLREFEALFREHTLEKEPAVQKLFDAFTSSRFQKATEKWKKKLNELGILGTNPGSAWLPHLSEEKNISMSQYLPDERHPWVKQARQVAPKLRLRIMVRYCTNECCIKELRPEFFGFSPLADGRSTESGTFQRFRDATKPENRGTFVNNLVSFVSSQNLDGFDSDWE</sequence>
<keyword evidence="3" id="KW-1185">Reference proteome</keyword>
<dbReference type="Gene3D" id="3.20.20.80">
    <property type="entry name" value="Glycosidases"/>
    <property type="match status" value="1"/>
</dbReference>
<accession>W6Q0R6</accession>
<dbReference type="SUPFAM" id="SSF51445">
    <property type="entry name" value="(Trans)glycosidases"/>
    <property type="match status" value="1"/>
</dbReference>
<feature type="domain" description="2EXR" evidence="1">
    <location>
        <begin position="13"/>
        <end position="108"/>
    </location>
</feature>
<dbReference type="GO" id="GO:0016787">
    <property type="term" value="F:hydrolase activity"/>
    <property type="evidence" value="ECO:0007669"/>
    <property type="project" value="UniProtKB-KW"/>
</dbReference>
<organism evidence="2 3">
    <name type="scientific">Penicillium roqueforti (strain FM164)</name>
    <dbReference type="NCBI Taxonomy" id="1365484"/>
    <lineage>
        <taxon>Eukaryota</taxon>
        <taxon>Fungi</taxon>
        <taxon>Dikarya</taxon>
        <taxon>Ascomycota</taxon>
        <taxon>Pezizomycotina</taxon>
        <taxon>Eurotiomycetes</taxon>
        <taxon>Eurotiomycetidae</taxon>
        <taxon>Eurotiales</taxon>
        <taxon>Aspergillaceae</taxon>
        <taxon>Penicillium</taxon>
    </lineage>
</organism>
<gene>
    <name evidence="2" type="ORF">PROQFM164_S02g000292</name>
</gene>
<evidence type="ECO:0000313" key="2">
    <source>
        <dbReference type="EMBL" id="CDM30143.1"/>
    </source>
</evidence>
<evidence type="ECO:0000259" key="1">
    <source>
        <dbReference type="Pfam" id="PF20150"/>
    </source>
</evidence>
<dbReference type="InterPro" id="IPR045518">
    <property type="entry name" value="2EXR"/>
</dbReference>
<dbReference type="PANTHER" id="PTHR35910:SF1">
    <property type="entry name" value="2EXR DOMAIN-CONTAINING PROTEIN"/>
    <property type="match status" value="1"/>
</dbReference>
<dbReference type="AlphaFoldDB" id="W6Q0R6"/>
<dbReference type="STRING" id="1365484.W6Q0R6"/>
<evidence type="ECO:0000313" key="3">
    <source>
        <dbReference type="Proteomes" id="UP000030686"/>
    </source>
</evidence>
<name>W6Q0R6_PENRF</name>
<dbReference type="OMA" id="HLNWTRM"/>
<keyword evidence="2" id="KW-0378">Hydrolase</keyword>
<dbReference type="Pfam" id="PF20150">
    <property type="entry name" value="2EXR"/>
    <property type="match status" value="1"/>
</dbReference>
<reference evidence="2" key="1">
    <citation type="journal article" date="2014" name="Nat. Commun.">
        <title>Multiple recent horizontal transfers of a large genomic region in cheese making fungi.</title>
        <authorList>
            <person name="Cheeseman K."/>
            <person name="Ropars J."/>
            <person name="Renault P."/>
            <person name="Dupont J."/>
            <person name="Gouzy J."/>
            <person name="Branca A."/>
            <person name="Abraham A.L."/>
            <person name="Ceppi M."/>
            <person name="Conseiller E."/>
            <person name="Debuchy R."/>
            <person name="Malagnac F."/>
            <person name="Goarin A."/>
            <person name="Silar P."/>
            <person name="Lacoste S."/>
            <person name="Sallet E."/>
            <person name="Bensimon A."/>
            <person name="Giraud T."/>
            <person name="Brygoo Y."/>
        </authorList>
    </citation>
    <scope>NUCLEOTIDE SEQUENCE [LARGE SCALE GENOMIC DNA]</scope>
    <source>
        <strain evidence="2">FM164</strain>
    </source>
</reference>
<dbReference type="PANTHER" id="PTHR35910">
    <property type="entry name" value="2EXR DOMAIN-CONTAINING PROTEIN"/>
    <property type="match status" value="1"/>
</dbReference>
<proteinExistence type="predicted"/>
<dbReference type="OrthoDB" id="3540486at2759"/>
<protein>
    <submittedName>
        <fullName evidence="2">Glycoside hydrolase, catalytic domain</fullName>
    </submittedName>
</protein>
<dbReference type="EMBL" id="HG792016">
    <property type="protein sequence ID" value="CDM30143.1"/>
    <property type="molecule type" value="Genomic_DNA"/>
</dbReference>
<dbReference type="InterPro" id="IPR017853">
    <property type="entry name" value="GH"/>
</dbReference>